<dbReference type="GO" id="GO:0004175">
    <property type="term" value="F:endopeptidase activity"/>
    <property type="evidence" value="ECO:0007669"/>
    <property type="project" value="UniProtKB-ARBA"/>
</dbReference>
<gene>
    <name evidence="3" type="ORF">SAMN05421640_0092</name>
</gene>
<accession>A0A239EDU8</accession>
<feature type="transmembrane region" description="Helical" evidence="1">
    <location>
        <begin position="41"/>
        <end position="61"/>
    </location>
</feature>
<dbReference type="Pfam" id="PF02517">
    <property type="entry name" value="Rce1-like"/>
    <property type="match status" value="1"/>
</dbReference>
<feature type="transmembrane region" description="Helical" evidence="1">
    <location>
        <begin position="147"/>
        <end position="165"/>
    </location>
</feature>
<keyword evidence="1" id="KW-0812">Transmembrane</keyword>
<keyword evidence="1" id="KW-0472">Membrane</keyword>
<evidence type="ECO:0000259" key="2">
    <source>
        <dbReference type="Pfam" id="PF02517"/>
    </source>
</evidence>
<protein>
    <recommendedName>
        <fullName evidence="2">CAAX prenyl protease 2/Lysostaphin resistance protein A-like domain-containing protein</fullName>
    </recommendedName>
</protein>
<feature type="transmembrane region" description="Helical" evidence="1">
    <location>
        <begin position="203"/>
        <end position="222"/>
    </location>
</feature>
<dbReference type="OrthoDB" id="324900at2"/>
<feature type="transmembrane region" description="Helical" evidence="1">
    <location>
        <begin position="171"/>
        <end position="191"/>
    </location>
</feature>
<keyword evidence="1" id="KW-1133">Transmembrane helix</keyword>
<keyword evidence="4" id="KW-1185">Reference proteome</keyword>
<proteinExistence type="predicted"/>
<name>A0A239EDU8_EKHLU</name>
<evidence type="ECO:0000256" key="1">
    <source>
        <dbReference type="SAM" id="Phobius"/>
    </source>
</evidence>
<feature type="transmembrane region" description="Helical" evidence="1">
    <location>
        <begin position="114"/>
        <end position="135"/>
    </location>
</feature>
<dbReference type="RefSeq" id="WP_089354882.1">
    <property type="nucleotide sequence ID" value="NZ_FZPD01000001.1"/>
</dbReference>
<dbReference type="EMBL" id="FZPD01000001">
    <property type="protein sequence ID" value="SNS42699.1"/>
    <property type="molecule type" value="Genomic_DNA"/>
</dbReference>
<evidence type="ECO:0000313" key="4">
    <source>
        <dbReference type="Proteomes" id="UP000198393"/>
    </source>
</evidence>
<feature type="transmembrane region" description="Helical" evidence="1">
    <location>
        <begin position="81"/>
        <end position="102"/>
    </location>
</feature>
<reference evidence="3 4" key="1">
    <citation type="submission" date="2017-06" db="EMBL/GenBank/DDBJ databases">
        <authorList>
            <person name="Kim H.J."/>
            <person name="Triplett B.A."/>
        </authorList>
    </citation>
    <scope>NUCLEOTIDE SEQUENCE [LARGE SCALE GENOMIC DNA]</scope>
    <source>
        <strain evidence="3 4">DSM 19307</strain>
    </source>
</reference>
<dbReference type="Proteomes" id="UP000198393">
    <property type="component" value="Unassembled WGS sequence"/>
</dbReference>
<dbReference type="PANTHER" id="PTHR39430">
    <property type="entry name" value="MEMBRANE-ASSOCIATED PROTEASE-RELATED"/>
    <property type="match status" value="1"/>
</dbReference>
<dbReference type="GO" id="GO:0080120">
    <property type="term" value="P:CAAX-box protein maturation"/>
    <property type="evidence" value="ECO:0007669"/>
    <property type="project" value="UniProtKB-ARBA"/>
</dbReference>
<evidence type="ECO:0000313" key="3">
    <source>
        <dbReference type="EMBL" id="SNS42699.1"/>
    </source>
</evidence>
<dbReference type="PANTHER" id="PTHR39430:SF1">
    <property type="entry name" value="PROTEASE"/>
    <property type="match status" value="1"/>
</dbReference>
<sequence length="269" mass="30155">MKIKRIRPLLIAIGIPITFTTLLFFLYSISEGIIPFPYSKYWYGIIGSVCAFAAIFIIMRLDKKPLRGFNLKFNKSVMPNFIKGLAVGVVIAVVMIGSQIWFSNLTMTFNQQNVSSFMIMVLCILPLAFMEELTFKSYAFFKLEKEYGIWNAQIVTSILFALYHVVGGWSITSAFLGPGVWALAFGLMAIISGGISMPTGFHSGLNLILAAVGDKEWIPALWTVDFANPPTEEMIQSNSNFGLALQLISLLVLILSTWIYSKRIRHRIK</sequence>
<dbReference type="AlphaFoldDB" id="A0A239EDU8"/>
<organism evidence="3 4">
    <name type="scientific">Ekhidna lutea</name>
    <dbReference type="NCBI Taxonomy" id="447679"/>
    <lineage>
        <taxon>Bacteria</taxon>
        <taxon>Pseudomonadati</taxon>
        <taxon>Bacteroidota</taxon>
        <taxon>Cytophagia</taxon>
        <taxon>Cytophagales</taxon>
        <taxon>Reichenbachiellaceae</taxon>
        <taxon>Ekhidna</taxon>
    </lineage>
</organism>
<feature type="transmembrane region" description="Helical" evidence="1">
    <location>
        <begin position="9"/>
        <end position="29"/>
    </location>
</feature>
<feature type="domain" description="CAAX prenyl protease 2/Lysostaphin resistance protein A-like" evidence="2">
    <location>
        <begin position="116"/>
        <end position="208"/>
    </location>
</feature>
<dbReference type="InterPro" id="IPR003675">
    <property type="entry name" value="Rce1/LyrA-like_dom"/>
</dbReference>
<feature type="transmembrane region" description="Helical" evidence="1">
    <location>
        <begin position="242"/>
        <end position="260"/>
    </location>
</feature>